<proteinExistence type="predicted"/>
<dbReference type="STRING" id="578462.A0A0L0SHS0"/>
<dbReference type="AlphaFoldDB" id="A0A0L0SHS0"/>
<sequence length="400" mass="43317">MSSSPSIAGAATTGHVVCVTEADSILGFYAARACLISRDWAKVVCQVNDDKDERAKKLANEGAHVIKMSLDHADHIKKHLLCNVDALVLVPPRGFDAVKKVKTVMDAIEELKMPIMMPEPETSVRGELKLRALVLSSCILAGFHMEQPGTPGSASAAAGSAAGAASLASSASSPAPTKGPHDKNVMKLWEQIEREVNHRCKHATLCRIGFPMQAMFALSEVMMNKGIMPLNFGEGDFAPVNLKDAFHGITMIACELLDKTKQPAKPMPMPKQPAGKTAARPMPTHHGQVYTLTGMQLVNAPKLAQTASQALEAPMPYRAVDDHEMRRILDASSGLGMFEIEEFMASARVIRAGKMGIRSPDLERLIKRAPMTVDKFFSENKNMFKPRGGRVVAAALLDHF</sequence>
<organism evidence="2 3">
    <name type="scientific">Allomyces macrogynus (strain ATCC 38327)</name>
    <name type="common">Allomyces javanicus var. macrogynus</name>
    <dbReference type="NCBI Taxonomy" id="578462"/>
    <lineage>
        <taxon>Eukaryota</taxon>
        <taxon>Fungi</taxon>
        <taxon>Fungi incertae sedis</taxon>
        <taxon>Blastocladiomycota</taxon>
        <taxon>Blastocladiomycetes</taxon>
        <taxon>Blastocladiales</taxon>
        <taxon>Blastocladiaceae</taxon>
        <taxon>Allomyces</taxon>
    </lineage>
</organism>
<gene>
    <name evidence="2" type="ORF">AMAG_07314</name>
</gene>
<accession>A0A0L0SHS0</accession>
<protein>
    <recommendedName>
        <fullName evidence="4">NmrA-like domain-containing protein</fullName>
    </recommendedName>
</protein>
<evidence type="ECO:0008006" key="4">
    <source>
        <dbReference type="Google" id="ProtNLM"/>
    </source>
</evidence>
<evidence type="ECO:0000313" key="2">
    <source>
        <dbReference type="EMBL" id="KNE62058.1"/>
    </source>
</evidence>
<keyword evidence="3" id="KW-1185">Reference proteome</keyword>
<reference evidence="2 3" key="1">
    <citation type="submission" date="2009-11" db="EMBL/GenBank/DDBJ databases">
        <title>Annotation of Allomyces macrogynus ATCC 38327.</title>
        <authorList>
            <consortium name="The Broad Institute Genome Sequencing Platform"/>
            <person name="Russ C."/>
            <person name="Cuomo C."/>
            <person name="Burger G."/>
            <person name="Gray M.W."/>
            <person name="Holland P.W.H."/>
            <person name="King N."/>
            <person name="Lang F.B.F."/>
            <person name="Roger A.J."/>
            <person name="Ruiz-Trillo I."/>
            <person name="Young S.K."/>
            <person name="Zeng Q."/>
            <person name="Gargeya S."/>
            <person name="Fitzgerald M."/>
            <person name="Haas B."/>
            <person name="Abouelleil A."/>
            <person name="Alvarado L."/>
            <person name="Arachchi H.M."/>
            <person name="Berlin A."/>
            <person name="Chapman S.B."/>
            <person name="Gearin G."/>
            <person name="Goldberg J."/>
            <person name="Griggs A."/>
            <person name="Gujja S."/>
            <person name="Hansen M."/>
            <person name="Heiman D."/>
            <person name="Howarth C."/>
            <person name="Larimer J."/>
            <person name="Lui A."/>
            <person name="MacDonald P.J.P."/>
            <person name="McCowen C."/>
            <person name="Montmayeur A."/>
            <person name="Murphy C."/>
            <person name="Neiman D."/>
            <person name="Pearson M."/>
            <person name="Priest M."/>
            <person name="Roberts A."/>
            <person name="Saif S."/>
            <person name="Shea T."/>
            <person name="Sisk P."/>
            <person name="Stolte C."/>
            <person name="Sykes S."/>
            <person name="Wortman J."/>
            <person name="Nusbaum C."/>
            <person name="Birren B."/>
        </authorList>
    </citation>
    <scope>NUCLEOTIDE SEQUENCE [LARGE SCALE GENOMIC DNA]</scope>
    <source>
        <strain evidence="2 3">ATCC 38327</strain>
    </source>
</reference>
<dbReference type="VEuPathDB" id="FungiDB:AMAG_07314"/>
<dbReference type="Proteomes" id="UP000054350">
    <property type="component" value="Unassembled WGS sequence"/>
</dbReference>
<dbReference type="Gene3D" id="3.40.50.720">
    <property type="entry name" value="NAD(P)-binding Rossmann-like Domain"/>
    <property type="match status" value="1"/>
</dbReference>
<feature type="region of interest" description="Disordered" evidence="1">
    <location>
        <begin position="262"/>
        <end position="281"/>
    </location>
</feature>
<evidence type="ECO:0000313" key="3">
    <source>
        <dbReference type="Proteomes" id="UP000054350"/>
    </source>
</evidence>
<reference evidence="3" key="2">
    <citation type="submission" date="2009-11" db="EMBL/GenBank/DDBJ databases">
        <title>The Genome Sequence of Allomyces macrogynus strain ATCC 38327.</title>
        <authorList>
            <consortium name="The Broad Institute Genome Sequencing Platform"/>
            <person name="Russ C."/>
            <person name="Cuomo C."/>
            <person name="Shea T."/>
            <person name="Young S.K."/>
            <person name="Zeng Q."/>
            <person name="Koehrsen M."/>
            <person name="Haas B."/>
            <person name="Borodovsky M."/>
            <person name="Guigo R."/>
            <person name="Alvarado L."/>
            <person name="Berlin A."/>
            <person name="Borenstein D."/>
            <person name="Chen Z."/>
            <person name="Engels R."/>
            <person name="Freedman E."/>
            <person name="Gellesch M."/>
            <person name="Goldberg J."/>
            <person name="Griggs A."/>
            <person name="Gujja S."/>
            <person name="Heiman D."/>
            <person name="Hepburn T."/>
            <person name="Howarth C."/>
            <person name="Jen D."/>
            <person name="Larson L."/>
            <person name="Lewis B."/>
            <person name="Mehta T."/>
            <person name="Park D."/>
            <person name="Pearson M."/>
            <person name="Roberts A."/>
            <person name="Saif S."/>
            <person name="Shenoy N."/>
            <person name="Sisk P."/>
            <person name="Stolte C."/>
            <person name="Sykes S."/>
            <person name="Walk T."/>
            <person name="White J."/>
            <person name="Yandava C."/>
            <person name="Burger G."/>
            <person name="Gray M.W."/>
            <person name="Holland P.W.H."/>
            <person name="King N."/>
            <person name="Lang F.B.F."/>
            <person name="Roger A.J."/>
            <person name="Ruiz-Trillo I."/>
            <person name="Lander E."/>
            <person name="Nusbaum C."/>
        </authorList>
    </citation>
    <scope>NUCLEOTIDE SEQUENCE [LARGE SCALE GENOMIC DNA]</scope>
    <source>
        <strain evidence="3">ATCC 38327</strain>
    </source>
</reference>
<dbReference type="OrthoDB" id="10254221at2759"/>
<evidence type="ECO:0000256" key="1">
    <source>
        <dbReference type="SAM" id="MobiDB-lite"/>
    </source>
</evidence>
<name>A0A0L0SHS0_ALLM3</name>
<dbReference type="EMBL" id="GG745339">
    <property type="protein sequence ID" value="KNE62058.1"/>
    <property type="molecule type" value="Genomic_DNA"/>
</dbReference>